<dbReference type="PRINTS" id="PR00081">
    <property type="entry name" value="GDHRDH"/>
</dbReference>
<sequence length="421" mass="47450">MPIPFLFYVVEHGPPQWMRDNRWLIFYTSLVVTILVTLKRWTLGSLNTSEKPLHGKVVLFTGGTSGVGAQAAQELAARGAQIVLLTRTPPSDPFTAEFVQDLRNKTGNQLIYAEQVDLSSLHSIRKFATKWIDNAPPRRLDMIVLCAGVVTPPGGKRRETEEGIEETWMVNFLANFHLLGILSPAIKAQPFDRDVRIIMTTCSSYIGSPSLKEAVATSNWSPSVAYARSKLALNVFGQAFQKHLDSYKRPDELPMNARVVFVDPGLCRTPGTRLWLTRGSLYGLALYLSAYIVPWFLLKSPFRGAQSILHAAMDSELARRGGGRLIKECMEVDFARAEVMQEEVAKKLWEESDALIERVEKEQAKKRAIQKAQKDKHEQQKDEKKKMDEIEGLVETIRKGKERQNQQQKGSVKAKKNSKAR</sequence>
<dbReference type="PANTHER" id="PTHR24320">
    <property type="entry name" value="RETINOL DEHYDROGENASE"/>
    <property type="match status" value="1"/>
</dbReference>
<dbReference type="InterPro" id="IPR036291">
    <property type="entry name" value="NAD(P)-bd_dom_sf"/>
</dbReference>
<dbReference type="SUPFAM" id="SSF51735">
    <property type="entry name" value="NAD(P)-binding Rossmann-fold domains"/>
    <property type="match status" value="1"/>
</dbReference>
<dbReference type="EMBL" id="KQ030525">
    <property type="protein sequence ID" value="KJZ74552.1"/>
    <property type="molecule type" value="Genomic_DNA"/>
</dbReference>
<feature type="region of interest" description="Disordered" evidence="3">
    <location>
        <begin position="366"/>
        <end position="421"/>
    </location>
</feature>
<keyword evidence="2" id="KW-0560">Oxidoreductase</keyword>
<dbReference type="Proteomes" id="UP000054481">
    <property type="component" value="Unassembled WGS sequence"/>
</dbReference>
<evidence type="ECO:0000313" key="5">
    <source>
        <dbReference type="Proteomes" id="UP000054481"/>
    </source>
</evidence>
<evidence type="ECO:0000256" key="3">
    <source>
        <dbReference type="SAM" id="MobiDB-lite"/>
    </source>
</evidence>
<evidence type="ECO:0000256" key="1">
    <source>
        <dbReference type="ARBA" id="ARBA00006484"/>
    </source>
</evidence>
<accession>A0A0F7ZZN9</accession>
<dbReference type="OrthoDB" id="191979at2759"/>
<dbReference type="AlphaFoldDB" id="A0A0F7ZZN9"/>
<name>A0A0F7ZZN9_9HYPO</name>
<proteinExistence type="inferred from homology"/>
<feature type="compositionally biased region" description="Basic residues" evidence="3">
    <location>
        <begin position="412"/>
        <end position="421"/>
    </location>
</feature>
<dbReference type="GO" id="GO:0016491">
    <property type="term" value="F:oxidoreductase activity"/>
    <property type="evidence" value="ECO:0007669"/>
    <property type="project" value="UniProtKB-KW"/>
</dbReference>
<dbReference type="InterPro" id="IPR002347">
    <property type="entry name" value="SDR_fam"/>
</dbReference>
<organism evidence="4 5">
    <name type="scientific">Hirsutella minnesotensis 3608</name>
    <dbReference type="NCBI Taxonomy" id="1043627"/>
    <lineage>
        <taxon>Eukaryota</taxon>
        <taxon>Fungi</taxon>
        <taxon>Dikarya</taxon>
        <taxon>Ascomycota</taxon>
        <taxon>Pezizomycotina</taxon>
        <taxon>Sordariomycetes</taxon>
        <taxon>Hypocreomycetidae</taxon>
        <taxon>Hypocreales</taxon>
        <taxon>Ophiocordycipitaceae</taxon>
        <taxon>Hirsutella</taxon>
    </lineage>
</organism>
<reference evidence="4 5" key="1">
    <citation type="journal article" date="2014" name="Genome Biol. Evol.">
        <title>Comparative genomics and transcriptomics analyses reveal divergent lifestyle features of nematode endoparasitic fungus Hirsutella minnesotensis.</title>
        <authorList>
            <person name="Lai Y."/>
            <person name="Liu K."/>
            <person name="Zhang X."/>
            <person name="Zhang X."/>
            <person name="Li K."/>
            <person name="Wang N."/>
            <person name="Shu C."/>
            <person name="Wu Y."/>
            <person name="Wang C."/>
            <person name="Bushley K.E."/>
            <person name="Xiang M."/>
            <person name="Liu X."/>
        </authorList>
    </citation>
    <scope>NUCLEOTIDE SEQUENCE [LARGE SCALE GENOMIC DNA]</scope>
    <source>
        <strain evidence="4 5">3608</strain>
    </source>
</reference>
<dbReference type="Pfam" id="PF00106">
    <property type="entry name" value="adh_short"/>
    <property type="match status" value="1"/>
</dbReference>
<gene>
    <name evidence="4" type="ORF">HIM_06148</name>
</gene>
<feature type="compositionally biased region" description="Basic and acidic residues" evidence="3">
    <location>
        <begin position="372"/>
        <end position="389"/>
    </location>
</feature>
<comment type="similarity">
    <text evidence="1">Belongs to the short-chain dehydrogenases/reductases (SDR) family.</text>
</comment>
<protein>
    <recommendedName>
        <fullName evidence="6">Oxidoreductase</fullName>
    </recommendedName>
</protein>
<evidence type="ECO:0000313" key="4">
    <source>
        <dbReference type="EMBL" id="KJZ74552.1"/>
    </source>
</evidence>
<evidence type="ECO:0008006" key="6">
    <source>
        <dbReference type="Google" id="ProtNLM"/>
    </source>
</evidence>
<keyword evidence="5" id="KW-1185">Reference proteome</keyword>
<evidence type="ECO:0000256" key="2">
    <source>
        <dbReference type="ARBA" id="ARBA00023002"/>
    </source>
</evidence>
<dbReference type="Gene3D" id="3.40.50.720">
    <property type="entry name" value="NAD(P)-binding Rossmann-like Domain"/>
    <property type="match status" value="1"/>
</dbReference>
<dbReference type="PANTHER" id="PTHR24320:SF285">
    <property type="entry name" value="RETINOL DEHYDROGENASE 14"/>
    <property type="match status" value="1"/>
</dbReference>